<dbReference type="SUPFAM" id="SSF46785">
    <property type="entry name" value="Winged helix' DNA-binding domain"/>
    <property type="match status" value="1"/>
</dbReference>
<dbReference type="PANTHER" id="PTHR34580:SF3">
    <property type="entry name" value="PROTEIN PAFB"/>
    <property type="match status" value="1"/>
</dbReference>
<protein>
    <submittedName>
        <fullName evidence="4">Predicted DNA-binding transcriptional regulator YafY, contains an HTH and WYL domains</fullName>
    </submittedName>
</protein>
<dbReference type="InterPro" id="IPR051534">
    <property type="entry name" value="CBASS_pafABC_assoc_protein"/>
</dbReference>
<keyword evidence="2" id="KW-0804">Transcription</keyword>
<keyword evidence="5" id="KW-1185">Reference proteome</keyword>
<accession>A0A1H3Q4R5</accession>
<dbReference type="InterPro" id="IPR013196">
    <property type="entry name" value="HTH_11"/>
</dbReference>
<dbReference type="PANTHER" id="PTHR34580">
    <property type="match status" value="1"/>
</dbReference>
<keyword evidence="1" id="KW-0805">Transcription regulation</keyword>
<keyword evidence="4" id="KW-0238">DNA-binding</keyword>
<name>A0A1H3Q4R5_9FIRM</name>
<dbReference type="STRING" id="415015.SAMN05660462_01800"/>
<sequence length="312" mass="37348">MKKLERLVGIIYALKQNKRLTAKEIGDIFEVSERTIYRDIEALCQMNVPIIALQGFSGGYEINESYFVPTIAFLENEVLYLLICLKLGEIIKVPNMKEDYESLKYKLLNILDEDKKERYLDLLSRIILGINKIYPENYKPDVTKKIIESFFEYRDLTIEYYNPKKDECIERMITPYTLSFYSGGWYIEAYCHLRKSKRLFRIDRIKSIGISEKVHPKSFIDEYLKNVDRKKDTKEVNLEMDRFLYETVKNDRMFIHAEKKLKEDKVRLKFYTDDMDEVINLAFQNYQEIRIIEPKSCIHILKTMCKEILDKY</sequence>
<dbReference type="OrthoDB" id="9815009at2"/>
<dbReference type="Pfam" id="PF13280">
    <property type="entry name" value="WYL"/>
    <property type="match status" value="1"/>
</dbReference>
<dbReference type="InterPro" id="IPR001034">
    <property type="entry name" value="DeoR_HTH"/>
</dbReference>
<reference evidence="4 5" key="1">
    <citation type="submission" date="2016-10" db="EMBL/GenBank/DDBJ databases">
        <authorList>
            <person name="de Groot N.N."/>
        </authorList>
    </citation>
    <scope>NUCLEOTIDE SEQUENCE [LARGE SCALE GENOMIC DNA]</scope>
    <source>
        <strain evidence="4 5">DSM 21650</strain>
    </source>
</reference>
<dbReference type="InterPro" id="IPR026881">
    <property type="entry name" value="WYL_dom"/>
</dbReference>
<dbReference type="InterPro" id="IPR036390">
    <property type="entry name" value="WH_DNA-bd_sf"/>
</dbReference>
<evidence type="ECO:0000313" key="5">
    <source>
        <dbReference type="Proteomes" id="UP000198625"/>
    </source>
</evidence>
<dbReference type="AlphaFoldDB" id="A0A1H3Q4R5"/>
<evidence type="ECO:0000256" key="2">
    <source>
        <dbReference type="ARBA" id="ARBA00023163"/>
    </source>
</evidence>
<evidence type="ECO:0000313" key="4">
    <source>
        <dbReference type="EMBL" id="SDZ08504.1"/>
    </source>
</evidence>
<dbReference type="Gene3D" id="1.10.10.10">
    <property type="entry name" value="Winged helix-like DNA-binding domain superfamily/Winged helix DNA-binding domain"/>
    <property type="match status" value="1"/>
</dbReference>
<feature type="domain" description="HTH deoR-type" evidence="3">
    <location>
        <begin position="3"/>
        <end position="62"/>
    </location>
</feature>
<organism evidence="4 5">
    <name type="scientific">Proteiniborus ethanoligenes</name>
    <dbReference type="NCBI Taxonomy" id="415015"/>
    <lineage>
        <taxon>Bacteria</taxon>
        <taxon>Bacillati</taxon>
        <taxon>Bacillota</taxon>
        <taxon>Clostridia</taxon>
        <taxon>Eubacteriales</taxon>
        <taxon>Proteiniborus</taxon>
    </lineage>
</organism>
<evidence type="ECO:0000259" key="3">
    <source>
        <dbReference type="PROSITE" id="PS51000"/>
    </source>
</evidence>
<gene>
    <name evidence="4" type="ORF">SAMN05660462_01800</name>
</gene>
<dbReference type="RefSeq" id="WP_091730090.1">
    <property type="nucleotide sequence ID" value="NZ_FNQE01000018.1"/>
</dbReference>
<dbReference type="Proteomes" id="UP000198625">
    <property type="component" value="Unassembled WGS sequence"/>
</dbReference>
<dbReference type="Pfam" id="PF08279">
    <property type="entry name" value="HTH_11"/>
    <property type="match status" value="1"/>
</dbReference>
<dbReference type="InterPro" id="IPR036388">
    <property type="entry name" value="WH-like_DNA-bd_sf"/>
</dbReference>
<dbReference type="GO" id="GO:0003700">
    <property type="term" value="F:DNA-binding transcription factor activity"/>
    <property type="evidence" value="ECO:0007669"/>
    <property type="project" value="InterPro"/>
</dbReference>
<evidence type="ECO:0000256" key="1">
    <source>
        <dbReference type="ARBA" id="ARBA00023015"/>
    </source>
</evidence>
<dbReference type="PROSITE" id="PS51000">
    <property type="entry name" value="HTH_DEOR_2"/>
    <property type="match status" value="1"/>
</dbReference>
<dbReference type="InterPro" id="IPR028349">
    <property type="entry name" value="PafC-like"/>
</dbReference>
<dbReference type="GO" id="GO:0003677">
    <property type="term" value="F:DNA binding"/>
    <property type="evidence" value="ECO:0007669"/>
    <property type="project" value="UniProtKB-KW"/>
</dbReference>
<dbReference type="EMBL" id="FNQE01000018">
    <property type="protein sequence ID" value="SDZ08504.1"/>
    <property type="molecule type" value="Genomic_DNA"/>
</dbReference>
<proteinExistence type="predicted"/>
<dbReference type="PROSITE" id="PS52050">
    <property type="entry name" value="WYL"/>
    <property type="match status" value="1"/>
</dbReference>
<dbReference type="PIRSF" id="PIRSF016838">
    <property type="entry name" value="PafC"/>
    <property type="match status" value="1"/>
</dbReference>